<evidence type="ECO:0000256" key="1">
    <source>
        <dbReference type="SAM" id="MobiDB-lite"/>
    </source>
</evidence>
<dbReference type="RefSeq" id="XP_073554676.1">
    <property type="nucleotide sequence ID" value="XM_073706737.1"/>
</dbReference>
<reference evidence="2 3" key="1">
    <citation type="submission" date="2018-01" db="EMBL/GenBank/DDBJ databases">
        <title>Genome characterization of the sugarcane-associated fungus Trichoderma ghanense CCMA-1212 and their application in lignocelulose bioconversion.</title>
        <authorList>
            <person name="Steindorff A.S."/>
            <person name="Mendes T.D."/>
            <person name="Vilela E.S.D."/>
            <person name="Rodrigues D.S."/>
            <person name="Formighieri E.F."/>
            <person name="Melo I.S."/>
            <person name="Favaro L.C.L."/>
        </authorList>
    </citation>
    <scope>NUCLEOTIDE SEQUENCE [LARGE SCALE GENOMIC DNA]</scope>
    <source>
        <strain evidence="2 3">CCMA-1212</strain>
    </source>
</reference>
<comment type="caution">
    <text evidence="2">The sequence shown here is derived from an EMBL/GenBank/DDBJ whole genome shotgun (WGS) entry which is preliminary data.</text>
</comment>
<dbReference type="Proteomes" id="UP001642720">
    <property type="component" value="Unassembled WGS sequence"/>
</dbReference>
<evidence type="ECO:0000313" key="3">
    <source>
        <dbReference type="Proteomes" id="UP001642720"/>
    </source>
</evidence>
<sequence length="96" mass="10942">MPRSPDSCCVQRRRKKRRRVEKGPHPLFFSIKPNMSLSTVLVVAPQKPERDLQIHSRFPKSFRIPPRALRSARYPAGGSAGSVRCYILALLLTVRC</sequence>
<dbReference type="EMBL" id="PPTA01000019">
    <property type="protein sequence ID" value="TFA98474.1"/>
    <property type="molecule type" value="Genomic_DNA"/>
</dbReference>
<proteinExistence type="predicted"/>
<evidence type="ECO:0000313" key="2">
    <source>
        <dbReference type="EMBL" id="TFA98474.1"/>
    </source>
</evidence>
<keyword evidence="3" id="KW-1185">Reference proteome</keyword>
<feature type="region of interest" description="Disordered" evidence="1">
    <location>
        <begin position="1"/>
        <end position="23"/>
    </location>
</feature>
<organism evidence="2 3">
    <name type="scientific">Trichoderma ghanense</name>
    <dbReference type="NCBI Taxonomy" id="65468"/>
    <lineage>
        <taxon>Eukaryota</taxon>
        <taxon>Fungi</taxon>
        <taxon>Dikarya</taxon>
        <taxon>Ascomycota</taxon>
        <taxon>Pezizomycotina</taxon>
        <taxon>Sordariomycetes</taxon>
        <taxon>Hypocreomycetidae</taxon>
        <taxon>Hypocreales</taxon>
        <taxon>Hypocreaceae</taxon>
        <taxon>Trichoderma</taxon>
    </lineage>
</organism>
<dbReference type="GeneID" id="300581187"/>
<gene>
    <name evidence="2" type="ORF">CCMA1212_009664</name>
</gene>
<accession>A0ABY2GRB4</accession>
<protein>
    <submittedName>
        <fullName evidence="2">Uncharacterized protein</fullName>
    </submittedName>
</protein>
<feature type="compositionally biased region" description="Basic residues" evidence="1">
    <location>
        <begin position="11"/>
        <end position="20"/>
    </location>
</feature>
<name>A0ABY2GRB4_9HYPO</name>